<evidence type="ECO:0000259" key="13">
    <source>
        <dbReference type="PROSITE" id="PS51918"/>
    </source>
</evidence>
<keyword evidence="10" id="KW-0408">Iron</keyword>
<dbReference type="GO" id="GO:0070475">
    <property type="term" value="P:rRNA base methylation"/>
    <property type="evidence" value="ECO:0007669"/>
    <property type="project" value="TreeGrafter"/>
</dbReference>
<dbReference type="RefSeq" id="WP_149568293.1">
    <property type="nucleotide sequence ID" value="NZ_CP035807.1"/>
</dbReference>
<gene>
    <name evidence="14" type="ORF">EW093_10140</name>
</gene>
<dbReference type="PANTHER" id="PTHR30544:SF5">
    <property type="entry name" value="RADICAL SAM CORE DOMAIN-CONTAINING PROTEIN"/>
    <property type="match status" value="1"/>
</dbReference>
<comment type="subcellular location">
    <subcellularLocation>
        <location evidence="2">Cytoplasm</location>
    </subcellularLocation>
</comment>
<dbReference type="PROSITE" id="PS51918">
    <property type="entry name" value="RADICAL_SAM"/>
    <property type="match status" value="1"/>
</dbReference>
<dbReference type="KEGG" id="sper:EW093_10140"/>
<comment type="cofactor">
    <cofactor evidence="1">
        <name>[4Fe-4S] cluster</name>
        <dbReference type="ChEBI" id="CHEBI:49883"/>
    </cofactor>
</comment>
<dbReference type="AlphaFoldDB" id="A0A5C1QFR6"/>
<dbReference type="InterPro" id="IPR007197">
    <property type="entry name" value="rSAM"/>
</dbReference>
<dbReference type="InterPro" id="IPR040072">
    <property type="entry name" value="Methyltransferase_A"/>
</dbReference>
<dbReference type="InterPro" id="IPR058240">
    <property type="entry name" value="rSAM_sf"/>
</dbReference>
<feature type="domain" description="Radical SAM core" evidence="13">
    <location>
        <begin position="34"/>
        <end position="262"/>
    </location>
</feature>
<dbReference type="OrthoDB" id="9793973at2"/>
<comment type="similarity">
    <text evidence="3">Belongs to the radical SAM superfamily. RlmN family.</text>
</comment>
<proteinExistence type="inferred from homology"/>
<dbReference type="InterPro" id="IPR013785">
    <property type="entry name" value="Aldolase_TIM"/>
</dbReference>
<evidence type="ECO:0000256" key="8">
    <source>
        <dbReference type="ARBA" id="ARBA00022691"/>
    </source>
</evidence>
<keyword evidence="12" id="KW-1015">Disulfide bond</keyword>
<evidence type="ECO:0000256" key="7">
    <source>
        <dbReference type="ARBA" id="ARBA00022679"/>
    </source>
</evidence>
<dbReference type="GO" id="GO:0046872">
    <property type="term" value="F:metal ion binding"/>
    <property type="evidence" value="ECO:0007669"/>
    <property type="project" value="UniProtKB-KW"/>
</dbReference>
<evidence type="ECO:0000256" key="11">
    <source>
        <dbReference type="ARBA" id="ARBA00023014"/>
    </source>
</evidence>
<evidence type="ECO:0000256" key="1">
    <source>
        <dbReference type="ARBA" id="ARBA00001966"/>
    </source>
</evidence>
<dbReference type="GO" id="GO:0030488">
    <property type="term" value="P:tRNA methylation"/>
    <property type="evidence" value="ECO:0007669"/>
    <property type="project" value="TreeGrafter"/>
</dbReference>
<dbReference type="SUPFAM" id="SSF102114">
    <property type="entry name" value="Radical SAM enzymes"/>
    <property type="match status" value="1"/>
</dbReference>
<evidence type="ECO:0000256" key="6">
    <source>
        <dbReference type="ARBA" id="ARBA00022603"/>
    </source>
</evidence>
<dbReference type="Gene3D" id="3.20.20.70">
    <property type="entry name" value="Aldolase class I"/>
    <property type="match status" value="1"/>
</dbReference>
<sequence>MKVIKTLRAIDNTGKIAIKLDDNSIIESVLLIDQSDRVTACLSCQVGCAQNCQFCQTATMGLKRNLTSSEIIWQFEALKDVFQRDITNIVYMGMGEPLHNIDNVLTSIKTFTNPKTYNIFLRRITISTSGAITGMDKLLKNPPFPGLAFSLITANQDLRYKLMPNTPKLSEIKESLKQYQQKTNKRLIIEIINFQGINESLNEAIEIRDFLEGLDVIINLIPYNYVPGKNFQEPTMENVEKFSSFLYNLGLKVTIRHGKGQEIAGACGQLGVIN</sequence>
<organism evidence="14 15">
    <name type="scientific">Thiospirochaeta perfilievii</name>
    <dbReference type="NCBI Taxonomy" id="252967"/>
    <lineage>
        <taxon>Bacteria</taxon>
        <taxon>Pseudomonadati</taxon>
        <taxon>Spirochaetota</taxon>
        <taxon>Spirochaetia</taxon>
        <taxon>Spirochaetales</taxon>
        <taxon>Spirochaetaceae</taxon>
        <taxon>Thiospirochaeta</taxon>
    </lineage>
</organism>
<keyword evidence="7" id="KW-0808">Transferase</keyword>
<dbReference type="EMBL" id="CP035807">
    <property type="protein sequence ID" value="QEN05052.1"/>
    <property type="molecule type" value="Genomic_DNA"/>
</dbReference>
<dbReference type="InterPro" id="IPR004383">
    <property type="entry name" value="rRNA_lsu_MTrfase_RlmN/Cfr"/>
</dbReference>
<dbReference type="GO" id="GO:0008173">
    <property type="term" value="F:RNA methyltransferase activity"/>
    <property type="evidence" value="ECO:0007669"/>
    <property type="project" value="InterPro"/>
</dbReference>
<dbReference type="SFLD" id="SFLDG01062">
    <property type="entry name" value="methyltransferase_(Class_A)"/>
    <property type="match status" value="1"/>
</dbReference>
<evidence type="ECO:0000256" key="4">
    <source>
        <dbReference type="ARBA" id="ARBA00022485"/>
    </source>
</evidence>
<dbReference type="GO" id="GO:0051539">
    <property type="term" value="F:4 iron, 4 sulfur cluster binding"/>
    <property type="evidence" value="ECO:0007669"/>
    <property type="project" value="UniProtKB-KW"/>
</dbReference>
<keyword evidence="9" id="KW-0479">Metal-binding</keyword>
<evidence type="ECO:0000256" key="10">
    <source>
        <dbReference type="ARBA" id="ARBA00023004"/>
    </source>
</evidence>
<keyword evidence="11" id="KW-0411">Iron-sulfur</keyword>
<dbReference type="Pfam" id="PF04055">
    <property type="entry name" value="Radical_SAM"/>
    <property type="match status" value="1"/>
</dbReference>
<evidence type="ECO:0000256" key="12">
    <source>
        <dbReference type="ARBA" id="ARBA00023157"/>
    </source>
</evidence>
<dbReference type="Proteomes" id="UP000323824">
    <property type="component" value="Chromosome"/>
</dbReference>
<dbReference type="SFLD" id="SFLDS00029">
    <property type="entry name" value="Radical_SAM"/>
    <property type="match status" value="1"/>
</dbReference>
<evidence type="ECO:0000313" key="14">
    <source>
        <dbReference type="EMBL" id="QEN05052.1"/>
    </source>
</evidence>
<dbReference type="CDD" id="cd01335">
    <property type="entry name" value="Radical_SAM"/>
    <property type="match status" value="1"/>
</dbReference>
<evidence type="ECO:0000256" key="9">
    <source>
        <dbReference type="ARBA" id="ARBA00022723"/>
    </source>
</evidence>
<protein>
    <submittedName>
        <fullName evidence="14">Radical SAM protein</fullName>
    </submittedName>
</protein>
<evidence type="ECO:0000256" key="2">
    <source>
        <dbReference type="ARBA" id="ARBA00004496"/>
    </source>
</evidence>
<evidence type="ECO:0000313" key="15">
    <source>
        <dbReference type="Proteomes" id="UP000323824"/>
    </source>
</evidence>
<dbReference type="SFLD" id="SFLDF00275">
    <property type="entry name" value="adenosine_C2_methyltransferase"/>
    <property type="match status" value="1"/>
</dbReference>
<dbReference type="PANTHER" id="PTHR30544">
    <property type="entry name" value="23S RRNA METHYLTRANSFERASE"/>
    <property type="match status" value="1"/>
</dbReference>
<dbReference type="GO" id="GO:0005737">
    <property type="term" value="C:cytoplasm"/>
    <property type="evidence" value="ECO:0007669"/>
    <property type="project" value="UniProtKB-SubCell"/>
</dbReference>
<keyword evidence="5" id="KW-0963">Cytoplasm</keyword>
<reference evidence="14 15" key="2">
    <citation type="submission" date="2019-09" db="EMBL/GenBank/DDBJ databases">
        <title>Complete Genome Sequence and Methylome Analysis of free living Spirochaetas.</title>
        <authorList>
            <person name="Leshcheva N."/>
            <person name="Mikheeva N."/>
        </authorList>
    </citation>
    <scope>NUCLEOTIDE SEQUENCE [LARGE SCALE GENOMIC DNA]</scope>
    <source>
        <strain evidence="14 15">P</strain>
    </source>
</reference>
<name>A0A5C1QFR6_9SPIO</name>
<evidence type="ECO:0000256" key="3">
    <source>
        <dbReference type="ARBA" id="ARBA00007544"/>
    </source>
</evidence>
<keyword evidence="15" id="KW-1185">Reference proteome</keyword>
<keyword evidence="8" id="KW-0949">S-adenosyl-L-methionine</keyword>
<evidence type="ECO:0000256" key="5">
    <source>
        <dbReference type="ARBA" id="ARBA00022490"/>
    </source>
</evidence>
<keyword evidence="4" id="KW-0004">4Fe-4S</keyword>
<accession>A0A5C1QFR6</accession>
<keyword evidence="6" id="KW-0489">Methyltransferase</keyword>
<reference evidence="14 15" key="1">
    <citation type="submission" date="2019-02" db="EMBL/GenBank/DDBJ databases">
        <authorList>
            <person name="Fomenkov A."/>
            <person name="Dubinina G."/>
            <person name="Grabovich M."/>
            <person name="Vincze T."/>
            <person name="Roberts R.J."/>
        </authorList>
    </citation>
    <scope>NUCLEOTIDE SEQUENCE [LARGE SCALE GENOMIC DNA]</scope>
    <source>
        <strain evidence="14 15">P</strain>
    </source>
</reference>